<dbReference type="PROSITE" id="PS51891">
    <property type="entry name" value="CENP_V_GFA"/>
    <property type="match status" value="1"/>
</dbReference>
<gene>
    <name evidence="6" type="ORF">VQ7734_04195</name>
</gene>
<dbReference type="GO" id="GO:0016846">
    <property type="term" value="F:carbon-sulfur lyase activity"/>
    <property type="evidence" value="ECO:0007669"/>
    <property type="project" value="InterPro"/>
</dbReference>
<evidence type="ECO:0000259" key="5">
    <source>
        <dbReference type="PROSITE" id="PS51891"/>
    </source>
</evidence>
<protein>
    <submittedName>
        <fullName evidence="6">Glutathione-dependent formaldehyde-activating enzyme</fullName>
    </submittedName>
</protein>
<keyword evidence="3" id="KW-0862">Zinc</keyword>
<evidence type="ECO:0000256" key="4">
    <source>
        <dbReference type="ARBA" id="ARBA00023239"/>
    </source>
</evidence>
<dbReference type="OrthoDB" id="9786619at2"/>
<dbReference type="PANTHER" id="PTHR33337:SF40">
    <property type="entry name" value="CENP-V_GFA DOMAIN-CONTAINING PROTEIN-RELATED"/>
    <property type="match status" value="1"/>
</dbReference>
<keyword evidence="4" id="KW-0456">Lyase</keyword>
<dbReference type="RefSeq" id="WP_073585869.1">
    <property type="nucleotide sequence ID" value="NZ_AP024898.1"/>
</dbReference>
<evidence type="ECO:0000256" key="2">
    <source>
        <dbReference type="ARBA" id="ARBA00022723"/>
    </source>
</evidence>
<dbReference type="Gene3D" id="3.90.1590.10">
    <property type="entry name" value="glutathione-dependent formaldehyde- activating enzyme (gfa)"/>
    <property type="match status" value="1"/>
</dbReference>
<dbReference type="InterPro" id="IPR006913">
    <property type="entry name" value="CENP-V/GFA"/>
</dbReference>
<accession>A0A1M7Z0Q6</accession>
<name>A0A1M7Z0Q6_9VIBR</name>
<dbReference type="EMBL" id="FRFG01000063">
    <property type="protein sequence ID" value="SHO58423.1"/>
    <property type="molecule type" value="Genomic_DNA"/>
</dbReference>
<comment type="similarity">
    <text evidence="1">Belongs to the Gfa family.</text>
</comment>
<evidence type="ECO:0000256" key="3">
    <source>
        <dbReference type="ARBA" id="ARBA00022833"/>
    </source>
</evidence>
<keyword evidence="7" id="KW-1185">Reference proteome</keyword>
<dbReference type="STRING" id="1117707.VQ7734_04195"/>
<proteinExistence type="inferred from homology"/>
<reference evidence="7" key="1">
    <citation type="submission" date="2016-12" db="EMBL/GenBank/DDBJ databases">
        <authorList>
            <person name="Rodrigo-Torres L."/>
            <person name="Arahal R.D."/>
            <person name="Lucena T."/>
        </authorList>
    </citation>
    <scope>NUCLEOTIDE SEQUENCE [LARGE SCALE GENOMIC DNA]</scope>
</reference>
<organism evidence="6 7">
    <name type="scientific">Vibrio quintilis</name>
    <dbReference type="NCBI Taxonomy" id="1117707"/>
    <lineage>
        <taxon>Bacteria</taxon>
        <taxon>Pseudomonadati</taxon>
        <taxon>Pseudomonadota</taxon>
        <taxon>Gammaproteobacteria</taxon>
        <taxon>Vibrionales</taxon>
        <taxon>Vibrionaceae</taxon>
        <taxon>Vibrio</taxon>
    </lineage>
</organism>
<feature type="domain" description="CENP-V/GFA" evidence="5">
    <location>
        <begin position="2"/>
        <end position="118"/>
    </location>
</feature>
<evidence type="ECO:0000313" key="6">
    <source>
        <dbReference type="EMBL" id="SHO58423.1"/>
    </source>
</evidence>
<dbReference type="InterPro" id="IPR011057">
    <property type="entry name" value="Mss4-like_sf"/>
</dbReference>
<evidence type="ECO:0000256" key="1">
    <source>
        <dbReference type="ARBA" id="ARBA00005495"/>
    </source>
</evidence>
<dbReference type="PANTHER" id="PTHR33337">
    <property type="entry name" value="GFA DOMAIN-CONTAINING PROTEIN"/>
    <property type="match status" value="1"/>
</dbReference>
<sequence length="135" mass="14568">MAKGECNCGSVKFEIKSKVSDVFICHCSICRKSTGSGGIAVVIVLNSDFSWVTGEELIQKWAKPGHDWETSFYKCCGSPLPGADSQSHMYVPAGLISADAEHLKVAHHLWVNSKAGWEVIGDSGQQHPEAFSSEA</sequence>
<dbReference type="SUPFAM" id="SSF51316">
    <property type="entry name" value="Mss4-like"/>
    <property type="match status" value="1"/>
</dbReference>
<dbReference type="GO" id="GO:0046872">
    <property type="term" value="F:metal ion binding"/>
    <property type="evidence" value="ECO:0007669"/>
    <property type="project" value="UniProtKB-KW"/>
</dbReference>
<keyword evidence="2" id="KW-0479">Metal-binding</keyword>
<evidence type="ECO:0000313" key="7">
    <source>
        <dbReference type="Proteomes" id="UP000184600"/>
    </source>
</evidence>
<dbReference type="Pfam" id="PF04828">
    <property type="entry name" value="GFA"/>
    <property type="match status" value="1"/>
</dbReference>
<dbReference type="AlphaFoldDB" id="A0A1M7Z0Q6"/>
<dbReference type="Proteomes" id="UP000184600">
    <property type="component" value="Unassembled WGS sequence"/>
</dbReference>